<dbReference type="GO" id="GO:0032456">
    <property type="term" value="P:endocytic recycling"/>
    <property type="evidence" value="ECO:0007669"/>
    <property type="project" value="InterPro"/>
</dbReference>
<dbReference type="GO" id="GO:0015031">
    <property type="term" value="P:protein transport"/>
    <property type="evidence" value="ECO:0007669"/>
    <property type="project" value="UniProtKB-KW"/>
</dbReference>
<reference evidence="7" key="1">
    <citation type="journal article" date="2023" name="bioRxiv">
        <title>Scaffold-level genome assemblies of two parasitoid biocontrol wasps reveal the parthenogenesis mechanism and an associated novel virus.</title>
        <authorList>
            <person name="Inwood S."/>
            <person name="Skelly J."/>
            <person name="Guhlin J."/>
            <person name="Harrop T."/>
            <person name="Goldson S."/>
            <person name="Dearden P."/>
        </authorList>
    </citation>
    <scope>NUCLEOTIDE SEQUENCE</scope>
    <source>
        <strain evidence="7">Lincoln</strain>
        <tissue evidence="7">Whole body</tissue>
    </source>
</reference>
<dbReference type="GO" id="GO:1990745">
    <property type="term" value="C:EARP complex"/>
    <property type="evidence" value="ECO:0007669"/>
    <property type="project" value="InterPro"/>
</dbReference>
<evidence type="ECO:0000256" key="4">
    <source>
        <dbReference type="SAM" id="MobiDB-lite"/>
    </source>
</evidence>
<keyword evidence="2" id="KW-0653">Protein transport</keyword>
<evidence type="ECO:0000256" key="3">
    <source>
        <dbReference type="ARBA" id="ARBA00023054"/>
    </source>
</evidence>
<evidence type="ECO:0000256" key="2">
    <source>
        <dbReference type="ARBA" id="ARBA00022927"/>
    </source>
</evidence>
<dbReference type="Pfam" id="PF10475">
    <property type="entry name" value="Vps54_N"/>
    <property type="match status" value="1"/>
</dbReference>
<feature type="domain" description="Syndetin C-terminal" evidence="5">
    <location>
        <begin position="693"/>
        <end position="925"/>
    </location>
</feature>
<evidence type="ECO:0000313" key="8">
    <source>
        <dbReference type="Proteomes" id="UP001168972"/>
    </source>
</evidence>
<gene>
    <name evidence="7" type="ORF">PV327_001034</name>
</gene>
<dbReference type="GO" id="GO:0005829">
    <property type="term" value="C:cytosol"/>
    <property type="evidence" value="ECO:0007669"/>
    <property type="project" value="GOC"/>
</dbReference>
<feature type="compositionally biased region" description="Polar residues" evidence="4">
    <location>
        <begin position="32"/>
        <end position="47"/>
    </location>
</feature>
<dbReference type="PANTHER" id="PTHR13258">
    <property type="entry name" value="SYNDETIN"/>
    <property type="match status" value="1"/>
</dbReference>
<dbReference type="EMBL" id="JAQQBR010000001">
    <property type="protein sequence ID" value="KAK0182954.1"/>
    <property type="molecule type" value="Genomic_DNA"/>
</dbReference>
<keyword evidence="1" id="KW-0813">Transport</keyword>
<protein>
    <recommendedName>
        <fullName evidence="9">Syndetin</fullName>
    </recommendedName>
</protein>
<dbReference type="InterPro" id="IPR019515">
    <property type="entry name" value="VPS54_N"/>
</dbReference>
<proteinExistence type="predicted"/>
<dbReference type="PANTHER" id="PTHR13258:SF0">
    <property type="entry name" value="SYNDETIN"/>
    <property type="match status" value="1"/>
</dbReference>
<dbReference type="InterPro" id="IPR040047">
    <property type="entry name" value="VPS50"/>
</dbReference>
<keyword evidence="3" id="KW-0175">Coiled coil</keyword>
<dbReference type="Pfam" id="PF10474">
    <property type="entry name" value="Syndetin_C"/>
    <property type="match status" value="1"/>
</dbReference>
<dbReference type="AlphaFoldDB" id="A0AA39G7E1"/>
<organism evidence="7 8">
    <name type="scientific">Microctonus hyperodae</name>
    <name type="common">Parasitoid wasp</name>
    <dbReference type="NCBI Taxonomy" id="165561"/>
    <lineage>
        <taxon>Eukaryota</taxon>
        <taxon>Metazoa</taxon>
        <taxon>Ecdysozoa</taxon>
        <taxon>Arthropoda</taxon>
        <taxon>Hexapoda</taxon>
        <taxon>Insecta</taxon>
        <taxon>Pterygota</taxon>
        <taxon>Neoptera</taxon>
        <taxon>Endopterygota</taxon>
        <taxon>Hymenoptera</taxon>
        <taxon>Apocrita</taxon>
        <taxon>Ichneumonoidea</taxon>
        <taxon>Braconidae</taxon>
        <taxon>Euphorinae</taxon>
        <taxon>Microctonus</taxon>
    </lineage>
</organism>
<evidence type="ECO:0000259" key="6">
    <source>
        <dbReference type="Pfam" id="PF10475"/>
    </source>
</evidence>
<evidence type="ECO:0000256" key="1">
    <source>
        <dbReference type="ARBA" id="ARBA00022448"/>
    </source>
</evidence>
<accession>A0AA39G7E1</accession>
<comment type="caution">
    <text evidence="7">The sequence shown here is derived from an EMBL/GenBank/DDBJ whole genome shotgun (WGS) entry which is preliminary data.</text>
</comment>
<evidence type="ECO:0008006" key="9">
    <source>
        <dbReference type="Google" id="ProtNLM"/>
    </source>
</evidence>
<sequence>MDELKSKFLGLINKQNRPIVPSMGLNPDLLNPVTSQSNSEVQSQTDYSTEDKAVPDQDILESIESIYYETDGSFNSCRYELNKLPYNLDCNEIEKYYNILKQQQRVVSKKVLQLILQKQSLCNREFDEILKIQDELQSVTEICQRGRADLNLAKTQFTTASLGILAHYRKRQIVKKLLNSLNTIKTLQRTGNRLEELMLEENYPGAISLLLECQNVAHTYKHFYCVAALSGKLHDVLEQAEQTLDLTLAKICRQFDEKTYSSVQMAYKLLGKTQSAIDQLHMHFTAAIHNTAFSVIHYYAGGDINRQYSQLCESISQENFIAVFTELSRALWKIIGSYYQVLNWHKVDMKNGEEMNKELESELYFNNEYIRQKLESGITRTWHDIEIKISTFLESTDMTSFKFEQVVQVLAIVNRLMEVGAELCESRSEHLQKSMRKQSLSYFSHYHASRLDELRIFLEHDGWELCPVKSTFVATQLQEFKSLGPSLINCKSLNNIDGLIINERDNSFKAGWLLNYLQSDISPFDIGLDEITDEDILMNVDGEPSEYFSEDSEDEGTEESKNVNNQIDCSRTFKKTCKPRHNEPMVTNTTLSVLRVCGKYLQMSRLLSSIAVTVIQNMIQFFELCLFSIHSFFASDLQITSDSLYSPKLKLTLARIKENLIIDESSKDCDGTKNKICAPQLSSTVNLFATDKLFGLNERVIGVESLIFLGQQYENLQSYLKQLIGNNSERGLLNQFYSQTIASAIDLRKPVYMTVISKAFNVANVLTLMNRVNWEVRDVMSQHSDYIDTILGEINLMAQHINQIKVVSLSVEVRNTLWENAAHLITHTLVEGFSNAKKCSNGGRALMQLDFTQLKSKYEMITSIRPMPHSEYVETYIKAYYIPENILEEWIKEHQEYSVKHLIGLISCVCQNNKKSRQRLISAIEEYRANR</sequence>
<dbReference type="InterPro" id="IPR019514">
    <property type="entry name" value="Syndetin_C"/>
</dbReference>
<feature type="domain" description="Vacuolar protein sorting-associated protein 54 N-terminal" evidence="6">
    <location>
        <begin position="60"/>
        <end position="344"/>
    </location>
</feature>
<reference evidence="7" key="2">
    <citation type="submission" date="2023-03" db="EMBL/GenBank/DDBJ databases">
        <authorList>
            <person name="Inwood S.N."/>
            <person name="Skelly J.G."/>
            <person name="Guhlin J."/>
            <person name="Harrop T.W.R."/>
            <person name="Goldson S.G."/>
            <person name="Dearden P.K."/>
        </authorList>
    </citation>
    <scope>NUCLEOTIDE SEQUENCE</scope>
    <source>
        <strain evidence="7">Lincoln</strain>
        <tissue evidence="7">Whole body</tissue>
    </source>
</reference>
<dbReference type="Proteomes" id="UP001168972">
    <property type="component" value="Unassembled WGS sequence"/>
</dbReference>
<dbReference type="GO" id="GO:0000149">
    <property type="term" value="F:SNARE binding"/>
    <property type="evidence" value="ECO:0007669"/>
    <property type="project" value="TreeGrafter"/>
</dbReference>
<evidence type="ECO:0000313" key="7">
    <source>
        <dbReference type="EMBL" id="KAK0182954.1"/>
    </source>
</evidence>
<dbReference type="GO" id="GO:0042147">
    <property type="term" value="P:retrograde transport, endosome to Golgi"/>
    <property type="evidence" value="ECO:0007669"/>
    <property type="project" value="InterPro"/>
</dbReference>
<name>A0AA39G7E1_MICHY</name>
<feature type="region of interest" description="Disordered" evidence="4">
    <location>
        <begin position="30"/>
        <end position="51"/>
    </location>
</feature>
<evidence type="ECO:0000259" key="5">
    <source>
        <dbReference type="Pfam" id="PF10474"/>
    </source>
</evidence>
<keyword evidence="8" id="KW-1185">Reference proteome</keyword>